<dbReference type="InterPro" id="IPR012944">
    <property type="entry name" value="SusD_RagB_dom"/>
</dbReference>
<sequence length="586" mass="67277">MKKYKLTTLLACFLILILSGCGDDWLDTEPESFFGPETAFKSPEGIDAMLISMRKALRDNDWGNNARIRSEYYFTDISYMSLQNAGSPRNANVITPFANAFQMWTQNTWEESYQVIRDANIVISRIDLPVYENDAQRNSFLAEAYFHRSYWYYRLVHRFGDVPWIGKEITSPRVDFFSFTREVILNKIKDDMEWAVQHLPEDVIGGKVSRGAGDHLLTKLYLSVGEFDNAITAAGRVIDGGRYALMTERFGSGPFADDPNYDVLWDLHQRENKDLNINTEAILIAVDEFEAIGRSGNNGSLSDRYWMPLWWLIPGCEYNVNNGIDEIEEALNRGVSWARPNNYFNYTLKAEDPNDGRYSETNWWSLDDFWYNDPTGANFGQTIDIADVGLDSISRMFEFPHYKLHVPADVPGQLSHGGTTDFYVYRLAETYLLRAEAYMWKGETANAAADVNVVRARAGASQKAATDMSMDYIFDERARELYTEEKRWTELARVSYTMALLNRDGYSLETMHDKNYYHDKITRTDDIFDSGVVYTDQEYDVQAYNVYWPVPQVVIDANSLGHINQNRGYTGAESNIDPITVITDED</sequence>
<comment type="similarity">
    <text evidence="2">Belongs to the SusD family.</text>
</comment>
<organism evidence="9 10">
    <name type="scientific">Agaribacillus aureus</name>
    <dbReference type="NCBI Taxonomy" id="3051825"/>
    <lineage>
        <taxon>Bacteria</taxon>
        <taxon>Pseudomonadati</taxon>
        <taxon>Bacteroidota</taxon>
        <taxon>Cytophagia</taxon>
        <taxon>Cytophagales</taxon>
        <taxon>Splendidivirgaceae</taxon>
        <taxon>Agaribacillus</taxon>
    </lineage>
</organism>
<keyword evidence="10" id="KW-1185">Reference proteome</keyword>
<reference evidence="9" key="1">
    <citation type="submission" date="2023-06" db="EMBL/GenBank/DDBJ databases">
        <title>Genomic of Agaribacillus aureum.</title>
        <authorList>
            <person name="Wang G."/>
        </authorList>
    </citation>
    <scope>NUCLEOTIDE SEQUENCE</scope>
    <source>
        <strain evidence="9">BMA12</strain>
    </source>
</reference>
<evidence type="ECO:0000256" key="3">
    <source>
        <dbReference type="ARBA" id="ARBA00022729"/>
    </source>
</evidence>
<evidence type="ECO:0000313" key="10">
    <source>
        <dbReference type="Proteomes" id="UP001172083"/>
    </source>
</evidence>
<proteinExistence type="inferred from homology"/>
<gene>
    <name evidence="9" type="ORF">QQ020_02385</name>
</gene>
<keyword evidence="3 6" id="KW-0732">Signal</keyword>
<dbReference type="EMBL" id="JAUJEB010000001">
    <property type="protein sequence ID" value="MDN5210870.1"/>
    <property type="molecule type" value="Genomic_DNA"/>
</dbReference>
<evidence type="ECO:0000259" key="7">
    <source>
        <dbReference type="Pfam" id="PF07980"/>
    </source>
</evidence>
<evidence type="ECO:0000256" key="1">
    <source>
        <dbReference type="ARBA" id="ARBA00004442"/>
    </source>
</evidence>
<dbReference type="InterPro" id="IPR011990">
    <property type="entry name" value="TPR-like_helical_dom_sf"/>
</dbReference>
<evidence type="ECO:0000256" key="6">
    <source>
        <dbReference type="SAM" id="SignalP"/>
    </source>
</evidence>
<comment type="subcellular location">
    <subcellularLocation>
        <location evidence="1">Cell outer membrane</location>
    </subcellularLocation>
</comment>
<dbReference type="Gene3D" id="1.25.40.390">
    <property type="match status" value="1"/>
</dbReference>
<feature type="domain" description="SusD-like N-terminal" evidence="8">
    <location>
        <begin position="24"/>
        <end position="222"/>
    </location>
</feature>
<feature type="signal peptide" evidence="6">
    <location>
        <begin position="1"/>
        <end position="22"/>
    </location>
</feature>
<protein>
    <submittedName>
        <fullName evidence="9">RagB/SusD family nutrient uptake outer membrane protein</fullName>
    </submittedName>
</protein>
<evidence type="ECO:0000313" key="9">
    <source>
        <dbReference type="EMBL" id="MDN5210870.1"/>
    </source>
</evidence>
<feature type="domain" description="RagB/SusD" evidence="7">
    <location>
        <begin position="384"/>
        <end position="569"/>
    </location>
</feature>
<dbReference type="SUPFAM" id="SSF48452">
    <property type="entry name" value="TPR-like"/>
    <property type="match status" value="1"/>
</dbReference>
<evidence type="ECO:0000256" key="5">
    <source>
        <dbReference type="ARBA" id="ARBA00023237"/>
    </source>
</evidence>
<evidence type="ECO:0000259" key="8">
    <source>
        <dbReference type="Pfam" id="PF14322"/>
    </source>
</evidence>
<accession>A0ABT8KZL0</accession>
<keyword evidence="4" id="KW-0472">Membrane</keyword>
<dbReference type="RefSeq" id="WP_346756210.1">
    <property type="nucleotide sequence ID" value="NZ_JAUJEB010000001.1"/>
</dbReference>
<name>A0ABT8KZL0_9BACT</name>
<evidence type="ECO:0000256" key="4">
    <source>
        <dbReference type="ARBA" id="ARBA00023136"/>
    </source>
</evidence>
<dbReference type="Pfam" id="PF07980">
    <property type="entry name" value="SusD_RagB"/>
    <property type="match status" value="1"/>
</dbReference>
<comment type="caution">
    <text evidence="9">The sequence shown here is derived from an EMBL/GenBank/DDBJ whole genome shotgun (WGS) entry which is preliminary data.</text>
</comment>
<dbReference type="InterPro" id="IPR033985">
    <property type="entry name" value="SusD-like_N"/>
</dbReference>
<keyword evidence="5" id="KW-0998">Cell outer membrane</keyword>
<evidence type="ECO:0000256" key="2">
    <source>
        <dbReference type="ARBA" id="ARBA00006275"/>
    </source>
</evidence>
<dbReference type="Proteomes" id="UP001172083">
    <property type="component" value="Unassembled WGS sequence"/>
</dbReference>
<feature type="chain" id="PRO_5046981612" evidence="6">
    <location>
        <begin position="23"/>
        <end position="586"/>
    </location>
</feature>
<dbReference type="PROSITE" id="PS51257">
    <property type="entry name" value="PROKAR_LIPOPROTEIN"/>
    <property type="match status" value="1"/>
</dbReference>
<dbReference type="Pfam" id="PF14322">
    <property type="entry name" value="SusD-like_3"/>
    <property type="match status" value="1"/>
</dbReference>